<name>A0NBA6_ANOGA</name>
<comment type="caution">
    <text evidence="2">The sequence shown here is derived from an EMBL/GenBank/DDBJ whole genome shotgun (WGS) entry which is preliminary data.</text>
</comment>
<dbReference type="EMBL" id="AAAB01008804">
    <property type="protein sequence ID" value="EAU77727.1"/>
    <property type="molecule type" value="Genomic_DNA"/>
</dbReference>
<dbReference type="PaxDb" id="7165-AGAP011043-PA"/>
<reference evidence="2" key="2">
    <citation type="submission" date="2002-03" db="EMBL/GenBank/DDBJ databases">
        <authorList>
            <consortium name="The Anopheles Genome Sequencing Consortium"/>
        </authorList>
    </citation>
    <scope>NUCLEOTIDE SEQUENCE</scope>
    <source>
        <strain evidence="2">PEST</strain>
    </source>
</reference>
<proteinExistence type="predicted"/>
<evidence type="ECO:0000256" key="1">
    <source>
        <dbReference type="SAM" id="MobiDB-lite"/>
    </source>
</evidence>
<protein>
    <submittedName>
        <fullName evidence="2">AGAP011043-PA</fullName>
    </submittedName>
</protein>
<sequence>MSSDATAGGSGSVLAGVAGPSLRGSTLIASAKLLKGESDKDDTCVCTAYRKVSESPPPPSSPVPPSAAA</sequence>
<reference evidence="2" key="4">
    <citation type="journal article" date="2007" name="Genome Biol.">
        <title>Update of the Anopheles gambiae PEST genome assembly.</title>
        <authorList>
            <person name="Sharakhova M.V."/>
            <person name="Hammond M.P."/>
            <person name="Lobo N.F."/>
            <person name="Krzywinski J."/>
            <person name="Unger M.F."/>
            <person name="Hillenmeyer M.E."/>
            <person name="Bruggner R.V."/>
            <person name="Birney E."/>
            <person name="Collins F.H."/>
        </authorList>
    </citation>
    <scope>NUCLEOTIDE SEQUENCE</scope>
    <source>
        <strain evidence="2">PEST</strain>
    </source>
</reference>
<reference evidence="2" key="5">
    <citation type="submission" date="2011-05" db="EMBL/GenBank/DDBJ databases">
        <authorList>
            <consortium name="VectorBase"/>
        </authorList>
    </citation>
    <scope>NUCLEOTIDE SEQUENCE</scope>
    <source>
        <strain evidence="2">PEST</strain>
    </source>
</reference>
<dbReference type="STRING" id="7165.A0NBA6"/>
<feature type="non-terminal residue" evidence="2">
    <location>
        <position position="69"/>
    </location>
</feature>
<reference evidence="2" key="3">
    <citation type="journal article" date="2004" name="Trends Parasitol.">
        <title>The Anopheles gambiae genome: an update.</title>
        <authorList>
            <person name="Mongin E."/>
            <person name="Louis C."/>
            <person name="Holt R.A."/>
            <person name="Birney E."/>
            <person name="Collins F.H."/>
        </authorList>
    </citation>
    <scope>NUCLEOTIDE SEQUENCE</scope>
    <source>
        <strain evidence="2">PEST</strain>
    </source>
</reference>
<gene>
    <name evidence="2" type="ORF">AgaP_AGAP011043</name>
</gene>
<organism evidence="2">
    <name type="scientific">Anopheles gambiae</name>
    <name type="common">African malaria mosquito</name>
    <dbReference type="NCBI Taxonomy" id="7165"/>
    <lineage>
        <taxon>Eukaryota</taxon>
        <taxon>Metazoa</taxon>
        <taxon>Ecdysozoa</taxon>
        <taxon>Arthropoda</taxon>
        <taxon>Hexapoda</taxon>
        <taxon>Insecta</taxon>
        <taxon>Pterygota</taxon>
        <taxon>Neoptera</taxon>
        <taxon>Endopterygota</taxon>
        <taxon>Diptera</taxon>
        <taxon>Nematocera</taxon>
        <taxon>Culicoidea</taxon>
        <taxon>Culicidae</taxon>
        <taxon>Anophelinae</taxon>
        <taxon>Anopheles</taxon>
    </lineage>
</organism>
<evidence type="ECO:0000313" key="2">
    <source>
        <dbReference type="EMBL" id="EAU77727.1"/>
    </source>
</evidence>
<accession>A0NBA6</accession>
<dbReference type="AlphaFoldDB" id="A0NBA6"/>
<feature type="region of interest" description="Disordered" evidence="1">
    <location>
        <begin position="50"/>
        <end position="69"/>
    </location>
</feature>
<reference evidence="2" key="1">
    <citation type="journal article" date="2002" name="Science">
        <title>The genome sequence of the malaria mosquito Anopheles gambiae.</title>
        <authorList>
            <person name="Holt R.A."/>
            <person name="Subramanian G.M."/>
            <person name="Halpern A."/>
            <person name="Sutton G.G."/>
            <person name="Charlab R."/>
            <person name="Nusskern D.R."/>
            <person name="Wincker P."/>
            <person name="Clark A.G."/>
            <person name="Ribeiro J.M."/>
            <person name="Wides R."/>
            <person name="Salzberg S.L."/>
            <person name="Loftus B."/>
            <person name="Yandell M."/>
            <person name="Majoros W.H."/>
            <person name="Rusch D.B."/>
            <person name="Lai Z."/>
            <person name="Kraft C.L."/>
            <person name="Abril J.F."/>
            <person name="Anthouard V."/>
            <person name="Arensburger P."/>
            <person name="Atkinson P.W."/>
            <person name="Baden H."/>
            <person name="de Berardinis V."/>
            <person name="Baldwin D."/>
            <person name="Benes V."/>
            <person name="Biedler J."/>
            <person name="Blass C."/>
            <person name="Bolanos R."/>
            <person name="Boscus D."/>
            <person name="Barnstead M."/>
            <person name="Cai S."/>
            <person name="Center A."/>
            <person name="Chaturverdi K."/>
            <person name="Christophides G.K."/>
            <person name="Chrystal M.A."/>
            <person name="Clamp M."/>
            <person name="Cravchik A."/>
            <person name="Curwen V."/>
            <person name="Dana A."/>
            <person name="Delcher A."/>
            <person name="Dew I."/>
            <person name="Evans C.A."/>
            <person name="Flanigan M."/>
            <person name="Grundschober-Freimoser A."/>
            <person name="Friedli L."/>
            <person name="Gu Z."/>
            <person name="Guan P."/>
            <person name="Guigo R."/>
            <person name="Hillenmeyer M.E."/>
            <person name="Hladun S.L."/>
            <person name="Hogan J.R."/>
            <person name="Hong Y.S."/>
            <person name="Hoover J."/>
            <person name="Jaillon O."/>
            <person name="Ke Z."/>
            <person name="Kodira C."/>
            <person name="Kokoza E."/>
            <person name="Koutsos A."/>
            <person name="Letunic I."/>
            <person name="Levitsky A."/>
            <person name="Liang Y."/>
            <person name="Lin J.J."/>
            <person name="Lobo N.F."/>
            <person name="Lopez J.R."/>
            <person name="Malek J.A."/>
            <person name="McIntosh T.C."/>
            <person name="Meister S."/>
            <person name="Miller J."/>
            <person name="Mobarry C."/>
            <person name="Mongin E."/>
            <person name="Murphy S.D."/>
            <person name="O'Brochta D.A."/>
            <person name="Pfannkoch C."/>
            <person name="Qi R."/>
            <person name="Regier M.A."/>
            <person name="Remington K."/>
            <person name="Shao H."/>
            <person name="Sharakhova M.V."/>
            <person name="Sitter C.D."/>
            <person name="Shetty J."/>
            <person name="Smith T.J."/>
            <person name="Strong R."/>
            <person name="Sun J."/>
            <person name="Thomasova D."/>
            <person name="Ton L.Q."/>
            <person name="Topalis P."/>
            <person name="Tu Z."/>
            <person name="Unger M.F."/>
            <person name="Walenz B."/>
            <person name="Wang A."/>
            <person name="Wang J."/>
            <person name="Wang M."/>
            <person name="Wang X."/>
            <person name="Woodford K.J."/>
            <person name="Wortman J.R."/>
            <person name="Wu M."/>
            <person name="Yao A."/>
            <person name="Zdobnov E.M."/>
            <person name="Zhang H."/>
            <person name="Zhao Q."/>
            <person name="Zhao S."/>
            <person name="Zhu S.C."/>
            <person name="Zhimulev I."/>
            <person name="Coluzzi M."/>
            <person name="della Torre A."/>
            <person name="Roth C.W."/>
            <person name="Louis C."/>
            <person name="Kalush F."/>
            <person name="Mural R.J."/>
            <person name="Myers E.W."/>
            <person name="Adams M.D."/>
            <person name="Smith H.O."/>
            <person name="Broder S."/>
            <person name="Gardner M.J."/>
            <person name="Fraser C.M."/>
            <person name="Birney E."/>
            <person name="Bork P."/>
            <person name="Brey P.T."/>
            <person name="Venter J.C."/>
            <person name="Weissenbach J."/>
            <person name="Kafatos F.C."/>
            <person name="Collins F.H."/>
            <person name="Hoffman S.L."/>
        </authorList>
    </citation>
    <scope>NUCLEOTIDE SEQUENCE [LARGE SCALE GENOMIC DNA]</scope>
    <source>
        <strain evidence="2">PEST</strain>
    </source>
</reference>
<feature type="compositionally biased region" description="Pro residues" evidence="1">
    <location>
        <begin position="55"/>
        <end position="69"/>
    </location>
</feature>
<dbReference type="HOGENOM" id="CLU_2783089_0_0_1"/>